<name>A0A1A8ALX0_NOTFU</name>
<dbReference type="EMBL" id="HAEJ01002282">
    <property type="protein sequence ID" value="SBS42739.1"/>
    <property type="molecule type" value="Transcribed_RNA"/>
</dbReference>
<dbReference type="EMBL" id="HADY01016976">
    <property type="protein sequence ID" value="SBP55461.1"/>
    <property type="molecule type" value="Transcribed_RNA"/>
</dbReference>
<reference evidence="1" key="1">
    <citation type="submission" date="2016-05" db="EMBL/GenBank/DDBJ databases">
        <authorList>
            <person name="Lavstsen T."/>
            <person name="Jespersen J.S."/>
        </authorList>
    </citation>
    <scope>NUCLEOTIDE SEQUENCE</scope>
    <source>
        <tissue evidence="1">Brain</tissue>
    </source>
</reference>
<protein>
    <submittedName>
        <fullName evidence="1">Uncharacterized protein</fullName>
    </submittedName>
</protein>
<proteinExistence type="predicted"/>
<organism evidence="1">
    <name type="scientific">Nothobranchius furzeri</name>
    <name type="common">Turquoise killifish</name>
    <dbReference type="NCBI Taxonomy" id="105023"/>
    <lineage>
        <taxon>Eukaryota</taxon>
        <taxon>Metazoa</taxon>
        <taxon>Chordata</taxon>
        <taxon>Craniata</taxon>
        <taxon>Vertebrata</taxon>
        <taxon>Euteleostomi</taxon>
        <taxon>Actinopterygii</taxon>
        <taxon>Neopterygii</taxon>
        <taxon>Teleostei</taxon>
        <taxon>Neoteleostei</taxon>
        <taxon>Acanthomorphata</taxon>
        <taxon>Ovalentaria</taxon>
        <taxon>Atherinomorphae</taxon>
        <taxon>Cyprinodontiformes</taxon>
        <taxon>Nothobranchiidae</taxon>
        <taxon>Nothobranchius</taxon>
    </lineage>
</organism>
<evidence type="ECO:0000313" key="1">
    <source>
        <dbReference type="EMBL" id="SBP55461.1"/>
    </source>
</evidence>
<gene>
    <name evidence="1" type="primary">CR548627.1</name>
</gene>
<reference evidence="1" key="2">
    <citation type="submission" date="2016-06" db="EMBL/GenBank/DDBJ databases">
        <title>The genome of a short-lived fish provides insights into sex chromosome evolution and the genetic control of aging.</title>
        <authorList>
            <person name="Reichwald K."/>
            <person name="Felder M."/>
            <person name="Petzold A."/>
            <person name="Koch P."/>
            <person name="Groth M."/>
            <person name="Platzer M."/>
        </authorList>
    </citation>
    <scope>NUCLEOTIDE SEQUENCE</scope>
    <source>
        <tissue evidence="1">Brain</tissue>
    </source>
</reference>
<feature type="non-terminal residue" evidence="1">
    <location>
        <position position="1"/>
    </location>
</feature>
<accession>A0A1A8ALX0</accession>
<dbReference type="AlphaFoldDB" id="A0A1A8ALX0"/>
<sequence>CVCVCVHSSQLDFNTRSSPFGGEVHCGPLDQSRCQTKPTEALSLCFLQQRPSCVCPCSPARPWWTENDTKVKPTTGGRCTANTPVNPPVNRH</sequence>